<keyword evidence="1" id="KW-0472">Membrane</keyword>
<reference evidence="2 3" key="1">
    <citation type="submission" date="2018-10" db="EMBL/GenBank/DDBJ databases">
        <title>Isolation from cow dung.</title>
        <authorList>
            <person name="Ling L."/>
        </authorList>
    </citation>
    <scope>NUCLEOTIDE SEQUENCE [LARGE SCALE GENOMIC DNA]</scope>
    <source>
        <strain evidence="2 3">NEAU-LL90</strain>
    </source>
</reference>
<dbReference type="Gene3D" id="1.20.1250.20">
    <property type="entry name" value="MFS general substrate transporter like domains"/>
    <property type="match status" value="1"/>
</dbReference>
<accession>A0A3M2KYA5</accession>
<dbReference type="SUPFAM" id="SSF103473">
    <property type="entry name" value="MFS general substrate transporter"/>
    <property type="match status" value="1"/>
</dbReference>
<protein>
    <submittedName>
        <fullName evidence="2">Uncharacterized protein</fullName>
    </submittedName>
</protein>
<dbReference type="EMBL" id="RFFH01000009">
    <property type="protein sequence ID" value="RMI30499.1"/>
    <property type="molecule type" value="Genomic_DNA"/>
</dbReference>
<evidence type="ECO:0000313" key="2">
    <source>
        <dbReference type="EMBL" id="RMI30499.1"/>
    </source>
</evidence>
<gene>
    <name evidence="2" type="ORF">EBN03_20645</name>
</gene>
<name>A0A3M2KYA5_9NOCA</name>
<comment type="caution">
    <text evidence="2">The sequence shown here is derived from an EMBL/GenBank/DDBJ whole genome shotgun (WGS) entry which is preliminary data.</text>
</comment>
<organism evidence="2 3">
    <name type="scientific">Nocardia stercoris</name>
    <dbReference type="NCBI Taxonomy" id="2483361"/>
    <lineage>
        <taxon>Bacteria</taxon>
        <taxon>Bacillati</taxon>
        <taxon>Actinomycetota</taxon>
        <taxon>Actinomycetes</taxon>
        <taxon>Mycobacteriales</taxon>
        <taxon>Nocardiaceae</taxon>
        <taxon>Nocardia</taxon>
    </lineage>
</organism>
<keyword evidence="1" id="KW-0812">Transmembrane</keyword>
<evidence type="ECO:0000256" key="1">
    <source>
        <dbReference type="SAM" id="Phobius"/>
    </source>
</evidence>
<keyword evidence="1" id="KW-1133">Transmembrane helix</keyword>
<proteinExistence type="predicted"/>
<dbReference type="Proteomes" id="UP000279275">
    <property type="component" value="Unassembled WGS sequence"/>
</dbReference>
<sequence>MAVDDIDWIESKPWLTLGWTPRIRESGLIDLDPLDDTFGRWRLLLIGIFLLAVSSAVRCGRRPAMMVAGRFGQRGAEAVAPASLGMIALLFTDPKERNKAWACGAGLVTLGGTLDYIVGGS</sequence>
<dbReference type="InterPro" id="IPR036259">
    <property type="entry name" value="MFS_trans_sf"/>
</dbReference>
<evidence type="ECO:0000313" key="3">
    <source>
        <dbReference type="Proteomes" id="UP000279275"/>
    </source>
</evidence>
<feature type="transmembrane region" description="Helical" evidence="1">
    <location>
        <begin position="41"/>
        <end position="60"/>
    </location>
</feature>
<dbReference type="AlphaFoldDB" id="A0A3M2KYA5"/>
<keyword evidence="3" id="KW-1185">Reference proteome</keyword>